<proteinExistence type="predicted"/>
<keyword evidence="2" id="KW-1185">Reference proteome</keyword>
<sequence>MKLNNTGGIDEETLRNGMDKRTETKLKEAKKTTSQEIDQAELESRENENETFKEQGLDLENIEKEKPEQGI</sequence>
<dbReference type="Proteomes" id="UP000789860">
    <property type="component" value="Unassembled WGS sequence"/>
</dbReference>
<gene>
    <name evidence="1" type="ORF">SCALOS_LOCUS10731</name>
</gene>
<name>A0ACA9PHS3_9GLOM</name>
<evidence type="ECO:0000313" key="1">
    <source>
        <dbReference type="EMBL" id="CAG8707284.1"/>
    </source>
</evidence>
<accession>A0ACA9PHS3</accession>
<protein>
    <submittedName>
        <fullName evidence="1">8047_t:CDS:1</fullName>
    </submittedName>
</protein>
<feature type="non-terminal residue" evidence="1">
    <location>
        <position position="71"/>
    </location>
</feature>
<reference evidence="1" key="1">
    <citation type="submission" date="2021-06" db="EMBL/GenBank/DDBJ databases">
        <authorList>
            <person name="Kallberg Y."/>
            <person name="Tangrot J."/>
            <person name="Rosling A."/>
        </authorList>
    </citation>
    <scope>NUCLEOTIDE SEQUENCE</scope>
    <source>
        <strain evidence="1">AU212A</strain>
    </source>
</reference>
<organism evidence="1 2">
    <name type="scientific">Scutellospora calospora</name>
    <dbReference type="NCBI Taxonomy" id="85575"/>
    <lineage>
        <taxon>Eukaryota</taxon>
        <taxon>Fungi</taxon>
        <taxon>Fungi incertae sedis</taxon>
        <taxon>Mucoromycota</taxon>
        <taxon>Glomeromycotina</taxon>
        <taxon>Glomeromycetes</taxon>
        <taxon>Diversisporales</taxon>
        <taxon>Gigasporaceae</taxon>
        <taxon>Scutellospora</taxon>
    </lineage>
</organism>
<comment type="caution">
    <text evidence="1">The sequence shown here is derived from an EMBL/GenBank/DDBJ whole genome shotgun (WGS) entry which is preliminary data.</text>
</comment>
<dbReference type="EMBL" id="CAJVPM010041769">
    <property type="protein sequence ID" value="CAG8707284.1"/>
    <property type="molecule type" value="Genomic_DNA"/>
</dbReference>
<evidence type="ECO:0000313" key="2">
    <source>
        <dbReference type="Proteomes" id="UP000789860"/>
    </source>
</evidence>